<dbReference type="GO" id="GO:0003724">
    <property type="term" value="F:RNA helicase activity"/>
    <property type="evidence" value="ECO:0007669"/>
    <property type="project" value="UniProtKB-EC"/>
</dbReference>
<dbReference type="PROSITE" id="PS51195">
    <property type="entry name" value="Q_MOTIF"/>
    <property type="match status" value="1"/>
</dbReference>
<dbReference type="CDD" id="cd18787">
    <property type="entry name" value="SF2_C_DEAD"/>
    <property type="match status" value="1"/>
</dbReference>
<dbReference type="InterPro" id="IPR001650">
    <property type="entry name" value="Helicase_C-like"/>
</dbReference>
<dbReference type="Pfam" id="PF13959">
    <property type="entry name" value="CTE_SPB4"/>
    <property type="match status" value="1"/>
</dbReference>
<keyword evidence="3 7" id="KW-0347">Helicase</keyword>
<feature type="compositionally biased region" description="Basic and acidic residues" evidence="9">
    <location>
        <begin position="1"/>
        <end position="10"/>
    </location>
</feature>
<evidence type="ECO:0000256" key="1">
    <source>
        <dbReference type="ARBA" id="ARBA00022741"/>
    </source>
</evidence>
<dbReference type="PROSITE" id="PS51194">
    <property type="entry name" value="HELICASE_CTER"/>
    <property type="match status" value="1"/>
</dbReference>
<evidence type="ECO:0000256" key="6">
    <source>
        <dbReference type="PROSITE-ProRule" id="PRU00552"/>
    </source>
</evidence>
<dbReference type="GO" id="GO:0016787">
    <property type="term" value="F:hydrolase activity"/>
    <property type="evidence" value="ECO:0007669"/>
    <property type="project" value="UniProtKB-KW"/>
</dbReference>
<dbReference type="SUPFAM" id="SSF52540">
    <property type="entry name" value="P-loop containing nucleoside triphosphate hydrolases"/>
    <property type="match status" value="2"/>
</dbReference>
<dbReference type="PANTHER" id="PTHR24031">
    <property type="entry name" value="RNA HELICASE"/>
    <property type="match status" value="1"/>
</dbReference>
<evidence type="ECO:0000256" key="2">
    <source>
        <dbReference type="ARBA" id="ARBA00022801"/>
    </source>
</evidence>
<dbReference type="PROSITE" id="PS00039">
    <property type="entry name" value="DEAD_ATP_HELICASE"/>
    <property type="match status" value="1"/>
</dbReference>
<dbReference type="SMART" id="SM00487">
    <property type="entry name" value="DEXDc"/>
    <property type="match status" value="1"/>
</dbReference>
<dbReference type="InterPro" id="IPR014014">
    <property type="entry name" value="RNA_helicase_DEAD_Q_motif"/>
</dbReference>
<comment type="domain">
    <text evidence="8">The Q motif is unique to and characteristic of the DEAD box family of RNA helicases and controls ATP binding and hydrolysis.</text>
</comment>
<evidence type="ECO:0000256" key="4">
    <source>
        <dbReference type="ARBA" id="ARBA00022840"/>
    </source>
</evidence>
<organism evidence="13 14">
    <name type="scientific">Cyanidiococcus yangmingshanensis</name>
    <dbReference type="NCBI Taxonomy" id="2690220"/>
    <lineage>
        <taxon>Eukaryota</taxon>
        <taxon>Rhodophyta</taxon>
        <taxon>Bangiophyceae</taxon>
        <taxon>Cyanidiales</taxon>
        <taxon>Cyanidiaceae</taxon>
        <taxon>Cyanidiococcus</taxon>
    </lineage>
</organism>
<comment type="similarity">
    <text evidence="7">Belongs to the DEAD box helicase family.</text>
</comment>
<evidence type="ECO:0000256" key="9">
    <source>
        <dbReference type="SAM" id="MobiDB-lite"/>
    </source>
</evidence>
<keyword evidence="1 7" id="KW-0547">Nucleotide-binding</keyword>
<feature type="region of interest" description="Disordered" evidence="9">
    <location>
        <begin position="705"/>
        <end position="724"/>
    </location>
</feature>
<evidence type="ECO:0000259" key="12">
    <source>
        <dbReference type="PROSITE" id="PS51195"/>
    </source>
</evidence>
<dbReference type="GO" id="GO:0005524">
    <property type="term" value="F:ATP binding"/>
    <property type="evidence" value="ECO:0007669"/>
    <property type="project" value="UniProtKB-UniRule"/>
</dbReference>
<name>A0A7J7IJ77_9RHOD</name>
<feature type="domain" description="Helicase ATP-binding" evidence="10">
    <location>
        <begin position="139"/>
        <end position="320"/>
    </location>
</feature>
<comment type="caution">
    <text evidence="13">The sequence shown here is derived from an EMBL/GenBank/DDBJ whole genome shotgun (WGS) entry which is preliminary data.</text>
</comment>
<sequence length="761" mass="84258">MLTSTIRRDLGSANMHPGGIMSSERNESNAPHTGRDALKQAPLLQMMKRPKVQLHRTVSAGMEGAGFSERSGDVARAHGSELLALADFPSLGLDPSLCKHIALRLGWQRPTHIQARAIPALLALPLTPKNESVLPVWSLRARTGTGKTAAYLLPIIHSLLQARPRIDRSNGTLAIILAPTRELCVQVEEMAKALLRPYHWIVVSAFLGGEKRKSEKGRLRHGTSLVIGTPGRLWDHLQHTSSWQLSECKWFILDEADRLLEMGMTETAKNVWVAVRERSTCALSLSPCSGSGVWEPSQTPFRTVLVSATMRDSVASLLWQTSDGNGAPASACPPEIALESIEDDRSPEFVPSSAENASLNASQPRSGEKMVAVHSSGASRSFSVPTIAHYYVLIPTRFRLAGLAALLRGFGHHGFGLRSSADSLLPCNGDSVIASKALVFFSTCAAVDFHFEVFRNWAIDSGTKTDSNFAASSDPKTPSNTTSRTFSRWLNCFLFRIHGSMSQVERVSTFRDFRRQRSQPCLLFCTDVAARGLDIRDLYLSVQYDPPTSDGDQEYWHRVGRTSRMGSAGVSVTMLQPHEHDYIRWMGSKYNVEWRSLSLLEIERFVSSERHLEPRDERKMPSCTETDTSEGAFDTALRPILDHIHRLIETIPALEQLAVDSFHAYVRSYRTHARDMRQIFNARLMHLGHLAESFGLGVVPRASTPSGCGKAPAPPPFRDRSSRLKRSLVSSLPAGGLELPRKRRFSGLALPNVDRRSEFMA</sequence>
<evidence type="ECO:0000259" key="11">
    <source>
        <dbReference type="PROSITE" id="PS51194"/>
    </source>
</evidence>
<dbReference type="InterPro" id="IPR014001">
    <property type="entry name" value="Helicase_ATP-bd"/>
</dbReference>
<feature type="domain" description="Helicase C-terminal" evidence="11">
    <location>
        <begin position="428"/>
        <end position="613"/>
    </location>
</feature>
<comment type="function">
    <text evidence="8">RNA helicase.</text>
</comment>
<evidence type="ECO:0000256" key="5">
    <source>
        <dbReference type="ARBA" id="ARBA00022884"/>
    </source>
</evidence>
<evidence type="ECO:0000256" key="7">
    <source>
        <dbReference type="RuleBase" id="RU000492"/>
    </source>
</evidence>
<evidence type="ECO:0000259" key="10">
    <source>
        <dbReference type="PROSITE" id="PS51192"/>
    </source>
</evidence>
<dbReference type="EMBL" id="VWRR01000008">
    <property type="protein sequence ID" value="KAF6003152.1"/>
    <property type="molecule type" value="Genomic_DNA"/>
</dbReference>
<dbReference type="OrthoDB" id="422663at2759"/>
<dbReference type="SMART" id="SM00490">
    <property type="entry name" value="HELICc"/>
    <property type="match status" value="1"/>
</dbReference>
<keyword evidence="5 8" id="KW-0694">RNA-binding</keyword>
<feature type="domain" description="DEAD-box RNA helicase Q" evidence="12">
    <location>
        <begin position="86"/>
        <end position="115"/>
    </location>
</feature>
<keyword evidence="14" id="KW-1185">Reference proteome</keyword>
<dbReference type="Pfam" id="PF00270">
    <property type="entry name" value="DEAD"/>
    <property type="match status" value="1"/>
</dbReference>
<dbReference type="InterPro" id="IPR000629">
    <property type="entry name" value="RNA-helicase_DEAD-box_CS"/>
</dbReference>
<dbReference type="GO" id="GO:0003723">
    <property type="term" value="F:RNA binding"/>
    <property type="evidence" value="ECO:0007669"/>
    <property type="project" value="UniProtKB-UniRule"/>
</dbReference>
<dbReference type="InterPro" id="IPR027417">
    <property type="entry name" value="P-loop_NTPase"/>
</dbReference>
<gene>
    <name evidence="13" type="primary">DDX31</name>
    <name evidence="13" type="ORF">F1559_004676</name>
</gene>
<feature type="short sequence motif" description="Q motif" evidence="6">
    <location>
        <begin position="86"/>
        <end position="115"/>
    </location>
</feature>
<evidence type="ECO:0000256" key="3">
    <source>
        <dbReference type="ARBA" id="ARBA00022806"/>
    </source>
</evidence>
<dbReference type="InterPro" id="IPR025313">
    <property type="entry name" value="SPB4-like_CTE"/>
</dbReference>
<dbReference type="EC" id="3.6.4.13" evidence="8"/>
<dbReference type="InterPro" id="IPR011545">
    <property type="entry name" value="DEAD/DEAH_box_helicase_dom"/>
</dbReference>
<dbReference type="Gene3D" id="3.40.50.300">
    <property type="entry name" value="P-loop containing nucleotide triphosphate hydrolases"/>
    <property type="match status" value="2"/>
</dbReference>
<evidence type="ECO:0000256" key="8">
    <source>
        <dbReference type="RuleBase" id="RU365068"/>
    </source>
</evidence>
<feature type="region of interest" description="Disordered" evidence="9">
    <location>
        <begin position="1"/>
        <end position="45"/>
    </location>
</feature>
<dbReference type="SMART" id="SM01178">
    <property type="entry name" value="DUF4217"/>
    <property type="match status" value="1"/>
</dbReference>
<dbReference type="AlphaFoldDB" id="A0A7J7IJ77"/>
<dbReference type="Pfam" id="PF00271">
    <property type="entry name" value="Helicase_C"/>
    <property type="match status" value="1"/>
</dbReference>
<protein>
    <recommendedName>
        <fullName evidence="8">ATP-dependent RNA helicase</fullName>
        <ecNumber evidence="8">3.6.4.13</ecNumber>
    </recommendedName>
</protein>
<keyword evidence="4 7" id="KW-0067">ATP-binding</keyword>
<reference evidence="13 14" key="1">
    <citation type="journal article" date="2020" name="J. Phycol.">
        <title>Comparative genome analysis reveals Cyanidiococcus gen. nov., a new extremophilic red algal genus sister to Cyanidioschyzon (Cyanidioschyzonaceae, Rhodophyta).</title>
        <authorList>
            <person name="Liu S.-L."/>
            <person name="Chiang Y.-R."/>
            <person name="Yoon H.S."/>
            <person name="Fu H.-Y."/>
        </authorList>
    </citation>
    <scope>NUCLEOTIDE SEQUENCE [LARGE SCALE GENOMIC DNA]</scope>
    <source>
        <strain evidence="13 14">THAL066</strain>
    </source>
</reference>
<dbReference type="PROSITE" id="PS51192">
    <property type="entry name" value="HELICASE_ATP_BIND_1"/>
    <property type="match status" value="1"/>
</dbReference>
<evidence type="ECO:0000313" key="14">
    <source>
        <dbReference type="Proteomes" id="UP000530660"/>
    </source>
</evidence>
<accession>A0A7J7IJ77</accession>
<keyword evidence="2 7" id="KW-0378">Hydrolase</keyword>
<evidence type="ECO:0000313" key="13">
    <source>
        <dbReference type="EMBL" id="KAF6003152.1"/>
    </source>
</evidence>
<dbReference type="Proteomes" id="UP000530660">
    <property type="component" value="Unassembled WGS sequence"/>
</dbReference>
<comment type="catalytic activity">
    <reaction evidence="8">
        <text>ATP + H2O = ADP + phosphate + H(+)</text>
        <dbReference type="Rhea" id="RHEA:13065"/>
        <dbReference type="ChEBI" id="CHEBI:15377"/>
        <dbReference type="ChEBI" id="CHEBI:15378"/>
        <dbReference type="ChEBI" id="CHEBI:30616"/>
        <dbReference type="ChEBI" id="CHEBI:43474"/>
        <dbReference type="ChEBI" id="CHEBI:456216"/>
        <dbReference type="EC" id="3.6.4.13"/>
    </reaction>
</comment>
<proteinExistence type="inferred from homology"/>